<accession>A0ABT3DLD0</accession>
<feature type="domain" description="YcdB/YcdC repeated" evidence="1">
    <location>
        <begin position="32"/>
        <end position="135"/>
    </location>
</feature>
<dbReference type="EMBL" id="JAOYEY010000048">
    <property type="protein sequence ID" value="MCV9887861.1"/>
    <property type="molecule type" value="Genomic_DNA"/>
</dbReference>
<keyword evidence="3" id="KW-1185">Reference proteome</keyword>
<evidence type="ECO:0000313" key="3">
    <source>
        <dbReference type="Proteomes" id="UP001526147"/>
    </source>
</evidence>
<protein>
    <submittedName>
        <fullName evidence="2">DUF4901 domain-containing protein</fullName>
    </submittedName>
</protein>
<name>A0ABT3DLD0_9BACI</name>
<organism evidence="2 3">
    <name type="scientific">Metabacillus halosaccharovorans</name>
    <dbReference type="NCBI Taxonomy" id="930124"/>
    <lineage>
        <taxon>Bacteria</taxon>
        <taxon>Bacillati</taxon>
        <taxon>Bacillota</taxon>
        <taxon>Bacilli</taxon>
        <taxon>Bacillales</taxon>
        <taxon>Bacillaceae</taxon>
        <taxon>Metabacillus</taxon>
    </lineage>
</organism>
<feature type="domain" description="YcdB/YcdC repeated" evidence="1">
    <location>
        <begin position="223"/>
        <end position="338"/>
    </location>
</feature>
<sequence length="497" mass="57599">MNNIIEQLIPFLPSEAIARVSEYEEMTFDIIDEKTDEEIGSYSVNEHGELVSFSLFDETTQGDVVKDEIAAIADKFLNTFHPTKKEYELSAILDLDNPYMVVYEKRDETYGLFLHSMGFVVSVSSAGQVTQFHYTEEEYEIQNDDHVITKEEALKQYINQLDFALTIEHYDHEVYKNGDSLYHLSYSLIEHITDVPVDGSDPFSIREENKGECNIPLKDPPNKSVYELVGITSEYRLLNSLKEVGKKTEVWTKNKLLDSGSFEMDEPDNHVVKLKFDERTERLLGVISGEESENDGEEISLEDAKKNALDFMFKLFPDANERFRIEVLEEFDDVDEFEDDEMDHEFEDEFDLDDDFEDGFDIEDDDVDEEEYIEHEHTYTFYFHLYHQGIRVDQHVSTLDIGKFTGKITNFDLDIPAPELYTHLLTSPKISYDEAKEIYKNQLEMELVFTRDYDENEKAIYKLSYSPSFPATVGHVRAIDAMTGEAMFVDVGDATFL</sequence>
<evidence type="ECO:0000313" key="2">
    <source>
        <dbReference type="EMBL" id="MCV9887861.1"/>
    </source>
</evidence>
<dbReference type="Pfam" id="PF16244">
    <property type="entry name" value="DUF4901"/>
    <property type="match status" value="2"/>
</dbReference>
<dbReference type="RefSeq" id="WP_264144084.1">
    <property type="nucleotide sequence ID" value="NZ_JAOYEY010000048.1"/>
</dbReference>
<dbReference type="InterPro" id="IPR032599">
    <property type="entry name" value="YcdB/YcdC_rep_domain"/>
</dbReference>
<gene>
    <name evidence="2" type="ORF">OIH86_19640</name>
</gene>
<reference evidence="2 3" key="1">
    <citation type="submission" date="2022-10" db="EMBL/GenBank/DDBJ databases">
        <title>Draft genome assembly of moderately radiation resistant bacterium Metabacillus halosaccharovorans.</title>
        <authorList>
            <person name="Pal S."/>
            <person name="Gopinathan A."/>
        </authorList>
    </citation>
    <scope>NUCLEOTIDE SEQUENCE [LARGE SCALE GENOMIC DNA]</scope>
    <source>
        <strain evidence="2 3">VITHBRA001</strain>
    </source>
</reference>
<dbReference type="Proteomes" id="UP001526147">
    <property type="component" value="Unassembled WGS sequence"/>
</dbReference>
<proteinExistence type="predicted"/>
<comment type="caution">
    <text evidence="2">The sequence shown here is derived from an EMBL/GenBank/DDBJ whole genome shotgun (WGS) entry which is preliminary data.</text>
</comment>
<evidence type="ECO:0000259" key="1">
    <source>
        <dbReference type="Pfam" id="PF16244"/>
    </source>
</evidence>